<feature type="compositionally biased region" description="Polar residues" evidence="1">
    <location>
        <begin position="61"/>
        <end position="77"/>
    </location>
</feature>
<dbReference type="AlphaFoldDB" id="A0A0F3N7U6"/>
<sequence>MTQENGSSGKHGVYAMKTGASASNNETSICGGKCGSSGSGANSPEYLKEFIEKTLKDGKNWPTSTEGADTTRKSTTNDNADAVAKDLVALNSDEKTIVAGLLAKTIEGGEVVEIRVVSSTFVSI</sequence>
<organism evidence="2 3">
    <name type="scientific">Anaplasma phagocytophilum str. ApMUC09</name>
    <dbReference type="NCBI Taxonomy" id="1359152"/>
    <lineage>
        <taxon>Bacteria</taxon>
        <taxon>Pseudomonadati</taxon>
        <taxon>Pseudomonadota</taxon>
        <taxon>Alphaproteobacteria</taxon>
        <taxon>Rickettsiales</taxon>
        <taxon>Anaplasmataceae</taxon>
        <taxon>Anaplasma</taxon>
        <taxon>phagocytophilum group</taxon>
    </lineage>
</organism>
<dbReference type="PATRIC" id="fig|1359152.3.peg.746"/>
<evidence type="ECO:0000313" key="2">
    <source>
        <dbReference type="EMBL" id="KJV63801.1"/>
    </source>
</evidence>
<dbReference type="Proteomes" id="UP000033441">
    <property type="component" value="Unassembled WGS sequence"/>
</dbReference>
<protein>
    <submittedName>
        <fullName evidence="2">Putative p44-77 outer membrane protein, silent</fullName>
    </submittedName>
</protein>
<gene>
    <name evidence="2" type="ORF">APHMUC_0704</name>
</gene>
<name>A0A0F3N7U6_ANAPH</name>
<feature type="region of interest" description="Disordered" evidence="1">
    <location>
        <begin position="57"/>
        <end position="77"/>
    </location>
</feature>
<proteinExistence type="predicted"/>
<comment type="caution">
    <text evidence="2">The sequence shown here is derived from an EMBL/GenBank/DDBJ whole genome shotgun (WGS) entry which is preliminary data.</text>
</comment>
<evidence type="ECO:0000313" key="3">
    <source>
        <dbReference type="Proteomes" id="UP000033441"/>
    </source>
</evidence>
<dbReference type="EMBL" id="LANV01000001">
    <property type="protein sequence ID" value="KJV63801.1"/>
    <property type="molecule type" value="Genomic_DNA"/>
</dbReference>
<accession>A0A0F3N7U6</accession>
<evidence type="ECO:0000256" key="1">
    <source>
        <dbReference type="SAM" id="MobiDB-lite"/>
    </source>
</evidence>
<reference evidence="2 3" key="1">
    <citation type="submission" date="2015-02" db="EMBL/GenBank/DDBJ databases">
        <title>Genome Sequencing of Rickettsiales.</title>
        <authorList>
            <person name="Daugherty S.C."/>
            <person name="Su Q."/>
            <person name="Abolude K."/>
            <person name="Beier-Sexton M."/>
            <person name="Carlyon J.A."/>
            <person name="Carter R."/>
            <person name="Day N.P."/>
            <person name="Dumler S.J."/>
            <person name="Dyachenko V."/>
            <person name="Godinez A."/>
            <person name="Kurtti T.J."/>
            <person name="Lichay M."/>
            <person name="Mullins K.E."/>
            <person name="Ott S."/>
            <person name="Pappas-Brown V."/>
            <person name="Paris D.H."/>
            <person name="Patel P."/>
            <person name="Richards A.L."/>
            <person name="Sadzewicz L."/>
            <person name="Sears K."/>
            <person name="Seidman D."/>
            <person name="Sengamalay N."/>
            <person name="Stenos J."/>
            <person name="Tallon L.J."/>
            <person name="Vincent G."/>
            <person name="Fraser C.M."/>
            <person name="Munderloh U."/>
            <person name="Dunning-Hotopp J.C."/>
        </authorList>
    </citation>
    <scope>NUCLEOTIDE SEQUENCE [LARGE SCALE GENOMIC DNA]</scope>
    <source>
        <strain evidence="2 3">ApMUC09</strain>
    </source>
</reference>